<feature type="region of interest" description="Disordered" evidence="1">
    <location>
        <begin position="1"/>
        <end position="29"/>
    </location>
</feature>
<evidence type="ECO:0000256" key="1">
    <source>
        <dbReference type="SAM" id="MobiDB-lite"/>
    </source>
</evidence>
<sequence>RGHEQGSCRTGAQWGGRGARGVWRDKDAPKQRTAQRWLLLSPRCLHTSPMSARHPRQLAMIIPWMRVMMDSLLLEVRVMKRQMASLPIKVQRMVHSSCISNKYV</sequence>
<reference evidence="2" key="4">
    <citation type="submission" date="2019-03" db="UniProtKB">
        <authorList>
            <consortium name="EnsemblPlants"/>
        </authorList>
    </citation>
    <scope>IDENTIFICATION</scope>
</reference>
<dbReference type="Gramene" id="AET6Gv20781900.22">
    <property type="protein sequence ID" value="AET6Gv20781900.22"/>
    <property type="gene ID" value="AET6Gv20781900"/>
</dbReference>
<reference evidence="2" key="3">
    <citation type="journal article" date="2017" name="Nature">
        <title>Genome sequence of the progenitor of the wheat D genome Aegilops tauschii.</title>
        <authorList>
            <person name="Luo M.C."/>
            <person name="Gu Y.Q."/>
            <person name="Puiu D."/>
            <person name="Wang H."/>
            <person name="Twardziok S.O."/>
            <person name="Deal K.R."/>
            <person name="Huo N."/>
            <person name="Zhu T."/>
            <person name="Wang L."/>
            <person name="Wang Y."/>
            <person name="McGuire P.E."/>
            <person name="Liu S."/>
            <person name="Long H."/>
            <person name="Ramasamy R.K."/>
            <person name="Rodriguez J.C."/>
            <person name="Van S.L."/>
            <person name="Yuan L."/>
            <person name="Wang Z."/>
            <person name="Xia Z."/>
            <person name="Xiao L."/>
            <person name="Anderson O.D."/>
            <person name="Ouyang S."/>
            <person name="Liang Y."/>
            <person name="Zimin A.V."/>
            <person name="Pertea G."/>
            <person name="Qi P."/>
            <person name="Bennetzen J.L."/>
            <person name="Dai X."/>
            <person name="Dawson M.W."/>
            <person name="Muller H.G."/>
            <person name="Kugler K."/>
            <person name="Rivarola-Duarte L."/>
            <person name="Spannagl M."/>
            <person name="Mayer K.F.X."/>
            <person name="Lu F.H."/>
            <person name="Bevan M.W."/>
            <person name="Leroy P."/>
            <person name="Li P."/>
            <person name="You F.M."/>
            <person name="Sun Q."/>
            <person name="Liu Z."/>
            <person name="Lyons E."/>
            <person name="Wicker T."/>
            <person name="Salzberg S.L."/>
            <person name="Devos K.M."/>
            <person name="Dvorak J."/>
        </authorList>
    </citation>
    <scope>NUCLEOTIDE SEQUENCE [LARGE SCALE GENOMIC DNA]</scope>
    <source>
        <strain evidence="2">cv. AL8/78</strain>
    </source>
</reference>
<evidence type="ECO:0000313" key="2">
    <source>
        <dbReference type="EnsemblPlants" id="AET6Gv20781900.22"/>
    </source>
</evidence>
<evidence type="ECO:0000313" key="3">
    <source>
        <dbReference type="Proteomes" id="UP000015105"/>
    </source>
</evidence>
<dbReference type="EnsemblPlants" id="AET6Gv20781900.22">
    <property type="protein sequence ID" value="AET6Gv20781900.22"/>
    <property type="gene ID" value="AET6Gv20781900"/>
</dbReference>
<protein>
    <submittedName>
        <fullName evidence="2">Uncharacterized protein</fullName>
    </submittedName>
</protein>
<name>A0A453PMJ1_AEGTS</name>
<reference evidence="3" key="1">
    <citation type="journal article" date="2014" name="Science">
        <title>Ancient hybridizations among the ancestral genomes of bread wheat.</title>
        <authorList>
            <consortium name="International Wheat Genome Sequencing Consortium,"/>
            <person name="Marcussen T."/>
            <person name="Sandve S.R."/>
            <person name="Heier L."/>
            <person name="Spannagl M."/>
            <person name="Pfeifer M."/>
            <person name="Jakobsen K.S."/>
            <person name="Wulff B.B."/>
            <person name="Steuernagel B."/>
            <person name="Mayer K.F."/>
            <person name="Olsen O.A."/>
        </authorList>
    </citation>
    <scope>NUCLEOTIDE SEQUENCE [LARGE SCALE GENOMIC DNA]</scope>
    <source>
        <strain evidence="3">cv. AL8/78</strain>
    </source>
</reference>
<proteinExistence type="predicted"/>
<accession>A0A453PMJ1</accession>
<organism evidence="2 3">
    <name type="scientific">Aegilops tauschii subsp. strangulata</name>
    <name type="common">Goatgrass</name>
    <dbReference type="NCBI Taxonomy" id="200361"/>
    <lineage>
        <taxon>Eukaryota</taxon>
        <taxon>Viridiplantae</taxon>
        <taxon>Streptophyta</taxon>
        <taxon>Embryophyta</taxon>
        <taxon>Tracheophyta</taxon>
        <taxon>Spermatophyta</taxon>
        <taxon>Magnoliopsida</taxon>
        <taxon>Liliopsida</taxon>
        <taxon>Poales</taxon>
        <taxon>Poaceae</taxon>
        <taxon>BOP clade</taxon>
        <taxon>Pooideae</taxon>
        <taxon>Triticodae</taxon>
        <taxon>Triticeae</taxon>
        <taxon>Triticinae</taxon>
        <taxon>Aegilops</taxon>
    </lineage>
</organism>
<keyword evidence="3" id="KW-1185">Reference proteome</keyword>
<dbReference type="Proteomes" id="UP000015105">
    <property type="component" value="Chromosome 6D"/>
</dbReference>
<dbReference type="AlphaFoldDB" id="A0A453PMJ1"/>
<reference evidence="2" key="5">
    <citation type="journal article" date="2021" name="G3 (Bethesda)">
        <title>Aegilops tauschii genome assembly Aet v5.0 features greater sequence contiguity and improved annotation.</title>
        <authorList>
            <person name="Wang L."/>
            <person name="Zhu T."/>
            <person name="Rodriguez J.C."/>
            <person name="Deal K.R."/>
            <person name="Dubcovsky J."/>
            <person name="McGuire P.E."/>
            <person name="Lux T."/>
            <person name="Spannagl M."/>
            <person name="Mayer K.F.X."/>
            <person name="Baldrich P."/>
            <person name="Meyers B.C."/>
            <person name="Huo N."/>
            <person name="Gu Y.Q."/>
            <person name="Zhou H."/>
            <person name="Devos K.M."/>
            <person name="Bennetzen J.L."/>
            <person name="Unver T."/>
            <person name="Budak H."/>
            <person name="Gulick P.J."/>
            <person name="Galiba G."/>
            <person name="Kalapos B."/>
            <person name="Nelson D.R."/>
            <person name="Li P."/>
            <person name="You F.M."/>
            <person name="Luo M.C."/>
            <person name="Dvorak J."/>
        </authorList>
    </citation>
    <scope>NUCLEOTIDE SEQUENCE [LARGE SCALE GENOMIC DNA]</scope>
    <source>
        <strain evidence="2">cv. AL8/78</strain>
    </source>
</reference>
<reference evidence="3" key="2">
    <citation type="journal article" date="2017" name="Nat. Plants">
        <title>The Aegilops tauschii genome reveals multiple impacts of transposons.</title>
        <authorList>
            <person name="Zhao G."/>
            <person name="Zou C."/>
            <person name="Li K."/>
            <person name="Wang K."/>
            <person name="Li T."/>
            <person name="Gao L."/>
            <person name="Zhang X."/>
            <person name="Wang H."/>
            <person name="Yang Z."/>
            <person name="Liu X."/>
            <person name="Jiang W."/>
            <person name="Mao L."/>
            <person name="Kong X."/>
            <person name="Jiao Y."/>
            <person name="Jia J."/>
        </authorList>
    </citation>
    <scope>NUCLEOTIDE SEQUENCE [LARGE SCALE GENOMIC DNA]</scope>
    <source>
        <strain evidence="3">cv. AL8/78</strain>
    </source>
</reference>